<feature type="region of interest" description="Disordered" evidence="2">
    <location>
        <begin position="1006"/>
        <end position="1025"/>
    </location>
</feature>
<dbReference type="Proteomes" id="UP001168146">
    <property type="component" value="Unassembled WGS sequence"/>
</dbReference>
<gene>
    <name evidence="5" type="primary">BEM3_1</name>
    <name evidence="5" type="ORF">LTR82_002713</name>
</gene>
<dbReference type="FunFam" id="2.30.29.30:FF:000452">
    <property type="entry name" value="Rho GTPase activator (Bem3)"/>
    <property type="match status" value="1"/>
</dbReference>
<dbReference type="PROSITE" id="PS50003">
    <property type="entry name" value="PH_DOMAIN"/>
    <property type="match status" value="1"/>
</dbReference>
<feature type="compositionally biased region" description="Gly residues" evidence="2">
    <location>
        <begin position="1405"/>
        <end position="1414"/>
    </location>
</feature>
<feature type="domain" description="Rho-GAP" evidence="4">
    <location>
        <begin position="1158"/>
        <end position="1365"/>
    </location>
</feature>
<dbReference type="GO" id="GO:0007165">
    <property type="term" value="P:signal transduction"/>
    <property type="evidence" value="ECO:0007669"/>
    <property type="project" value="InterPro"/>
</dbReference>
<dbReference type="GO" id="GO:0035091">
    <property type="term" value="F:phosphatidylinositol binding"/>
    <property type="evidence" value="ECO:0007669"/>
    <property type="project" value="InterPro"/>
</dbReference>
<evidence type="ECO:0000256" key="1">
    <source>
        <dbReference type="ARBA" id="ARBA00022468"/>
    </source>
</evidence>
<dbReference type="Pfam" id="PF00169">
    <property type="entry name" value="PH"/>
    <property type="match status" value="1"/>
</dbReference>
<protein>
    <submittedName>
        <fullName evidence="5">Rho GTPase activating protein</fullName>
    </submittedName>
</protein>
<dbReference type="InterPro" id="IPR036871">
    <property type="entry name" value="PX_dom_sf"/>
</dbReference>
<dbReference type="Pfam" id="PF00620">
    <property type="entry name" value="RhoGAP"/>
    <property type="match status" value="1"/>
</dbReference>
<dbReference type="InterPro" id="IPR001849">
    <property type="entry name" value="PH_domain"/>
</dbReference>
<dbReference type="SMART" id="SM00324">
    <property type="entry name" value="RhoGAP"/>
    <property type="match status" value="1"/>
</dbReference>
<evidence type="ECO:0000313" key="5">
    <source>
        <dbReference type="EMBL" id="KAK0325968.1"/>
    </source>
</evidence>
<feature type="compositionally biased region" description="Polar residues" evidence="2">
    <location>
        <begin position="1"/>
        <end position="13"/>
    </location>
</feature>
<feature type="compositionally biased region" description="Low complexity" evidence="2">
    <location>
        <begin position="127"/>
        <end position="144"/>
    </location>
</feature>
<evidence type="ECO:0000313" key="6">
    <source>
        <dbReference type="Proteomes" id="UP001168146"/>
    </source>
</evidence>
<feature type="compositionally biased region" description="Polar residues" evidence="2">
    <location>
        <begin position="418"/>
        <end position="437"/>
    </location>
</feature>
<feature type="region of interest" description="Disordered" evidence="2">
    <location>
        <begin position="324"/>
        <end position="371"/>
    </location>
</feature>
<dbReference type="InterPro" id="IPR011993">
    <property type="entry name" value="PH-like_dom_sf"/>
</dbReference>
<feature type="compositionally biased region" description="Low complexity" evidence="2">
    <location>
        <begin position="171"/>
        <end position="183"/>
    </location>
</feature>
<dbReference type="SUPFAM" id="SSF50729">
    <property type="entry name" value="PH domain-like"/>
    <property type="match status" value="1"/>
</dbReference>
<dbReference type="InterPro" id="IPR050729">
    <property type="entry name" value="Rho-GAP"/>
</dbReference>
<feature type="compositionally biased region" description="Low complexity" evidence="2">
    <location>
        <begin position="47"/>
        <end position="73"/>
    </location>
</feature>
<accession>A0AAN6FWY9</accession>
<feature type="domain" description="PH" evidence="3">
    <location>
        <begin position="869"/>
        <end position="979"/>
    </location>
</feature>
<feature type="compositionally biased region" description="Gly residues" evidence="2">
    <location>
        <begin position="1462"/>
        <end position="1472"/>
    </location>
</feature>
<dbReference type="InterPro" id="IPR008936">
    <property type="entry name" value="Rho_GTPase_activation_prot"/>
</dbReference>
<dbReference type="Gene3D" id="1.10.555.10">
    <property type="entry name" value="Rho GTPase activation protein"/>
    <property type="match status" value="1"/>
</dbReference>
<dbReference type="Gene3D" id="2.30.29.30">
    <property type="entry name" value="Pleckstrin-homology domain (PH domain)/Phosphotyrosine-binding domain (PTB)"/>
    <property type="match status" value="1"/>
</dbReference>
<feature type="region of interest" description="Disordered" evidence="2">
    <location>
        <begin position="269"/>
        <end position="307"/>
    </location>
</feature>
<proteinExistence type="predicted"/>
<dbReference type="PROSITE" id="PS50238">
    <property type="entry name" value="RHOGAP"/>
    <property type="match status" value="1"/>
</dbReference>
<feature type="region of interest" description="Disordered" evidence="2">
    <location>
        <begin position="418"/>
        <end position="453"/>
    </location>
</feature>
<dbReference type="PANTHER" id="PTHR23176:SF129">
    <property type="entry name" value="RHO GTPASE ACTIVATING PROTEIN AT 16F, ISOFORM E-RELATED"/>
    <property type="match status" value="1"/>
</dbReference>
<dbReference type="PANTHER" id="PTHR23176">
    <property type="entry name" value="RHO/RAC/CDC GTPASE-ACTIVATING PROTEIN"/>
    <property type="match status" value="1"/>
</dbReference>
<dbReference type="Gene3D" id="3.30.1520.10">
    <property type="entry name" value="Phox-like domain"/>
    <property type="match status" value="1"/>
</dbReference>
<feature type="region of interest" description="Disordered" evidence="2">
    <location>
        <begin position="1359"/>
        <end position="1414"/>
    </location>
</feature>
<feature type="compositionally biased region" description="Polar residues" evidence="2">
    <location>
        <begin position="273"/>
        <end position="287"/>
    </location>
</feature>
<dbReference type="GO" id="GO:0005938">
    <property type="term" value="C:cell cortex"/>
    <property type="evidence" value="ECO:0007669"/>
    <property type="project" value="UniProtKB-ARBA"/>
</dbReference>
<feature type="region of interest" description="Disordered" evidence="2">
    <location>
        <begin position="470"/>
        <end position="563"/>
    </location>
</feature>
<feature type="compositionally biased region" description="Low complexity" evidence="2">
    <location>
        <begin position="1359"/>
        <end position="1372"/>
    </location>
</feature>
<feature type="region of interest" description="Disordered" evidence="2">
    <location>
        <begin position="1439"/>
        <end position="1484"/>
    </location>
</feature>
<keyword evidence="1" id="KW-0343">GTPase activation</keyword>
<dbReference type="SMART" id="SM00233">
    <property type="entry name" value="PH"/>
    <property type="match status" value="1"/>
</dbReference>
<evidence type="ECO:0000259" key="4">
    <source>
        <dbReference type="PROSITE" id="PS50238"/>
    </source>
</evidence>
<feature type="region of interest" description="Disordered" evidence="2">
    <location>
        <begin position="170"/>
        <end position="195"/>
    </location>
</feature>
<feature type="region of interest" description="Disordered" evidence="2">
    <location>
        <begin position="1057"/>
        <end position="1145"/>
    </location>
</feature>
<name>A0AAN6FWY9_9PEZI</name>
<sequence length="1502" mass="160816">MSTPGTAEQSRSSAHLIGLPSHTTSAAGGRRVRPVPSPLQESTVARSTSELSSGSQLSPVKPSSSSKAAYSQGHLPTATALRTPNPAKKAPTSPAIEEFRSAVTRDALREEAKRAAQSRIVSAPVLAAAPQSSTSTSPTMASPAPSRPSHRAELRSIDAPAIMPRTASIDSTVSSLSTATTTSQKQNGSTGYRVHQESAGPEDVAALIAAAGSAEAAVQKLLSEKNQAASHNAQLWRLVEKQRAMVLGLNKDLEKSLKEKERYRRKLKDHLVESQSAPVLTSANQPAEETGKRESSRSPALLAHSGRDAVPVATVQASLRNFSGDSRKVSDASDVTSIMPGRSDTPQDTAGPSSSDTGPGTPRSAGSGSLVARDSEGVEGIASSTVTSSTIVARSTRPTIEIAPLINSGIEVVRTPLSATTQQQSPSLPAPGNSLSSPKAANRKAPPAPLQLSPKSVAYTSVMTNNIIEASDSEYENDPDSARAEYELRGRRKTREEDDKEREEMAKQEEEQYRSQSKKQSKSKPSAEGSGVPADALTSTASQPAAVQPAPETRVKAPMYQGNVNPTSIIRQRALSDDAGIFQKSSTAPALLSPGLPMSPRPIDKPLNSPMPRAPKTGLSSIPMSPKAGLPLSPRAPRQPLPLPPQTPLTFASPHLARAEQYHRQAQTQQPSIADLLKPSPEPSSESERPSTSSDPNPKSPGEVYRGLVVEQHPDLLLPPNALPSIYIKTSSSRMKPSRQSYIAPKHENESPVLTLAVYERSDSKQLWRVEKTVAALVLLDTQIKSACGFRDRLPDKALFTGHSPAKIDARRAALDFYFDRMLDSLENEKAARIACKFLSSNALGAEAGDYFNNARPDARPDTPVAKHRTQRAGYLTKRGKNFGGWKARYFVLDGPQLKYFEAPGGAHMGSIKLQNAQIGKQSNSATAPQEDEDNQFRHAFLVLEPKKKDSTSLVRHVLCAESDEERDLWVEALLQYVDFRDEEEDILKGSQAVRPDISAVRSPRLQKSMNDLRPSSRSRDPNILAPDSMRALHYNDTRPGEAPIIGVPTYVVRNGTPSPPYDGGFTPTQEHTPAPHHPMISAPTNLHVISNAGDWGMKQPPTPQSKEHASGSKDKKRSMFSAFRGRSSSDLAPSMMSPAFPPSDPRGTAGVRAVFGIPLAEAVQFAHPADATTELPAVVYRCIQYLTHQDAIAEEGIFRLSGSNTVIKSLKDRFNTEGDVNLVAEDHHYDIHAVAGLLKLYLRELPSSILTRDLHLEFLQCLELHSRDKVVALNVLVNRLPKPNRALLQALSEFLLAIVNHADINKMNVRNVGIIFAPTLNVPGPLISSFVEDLPQIFGPCPSATPDSPLSVTEMLAPTHSHQTPTTTATTNLSPSDLRSPRKQMFSDLPTPAYHQTTFLPSGVNGGGGGGGETGMIPLAPSYGNYLVAPQGEGGYGSLNDALRSPTTALHGHGGTMASSSGGGGGSGGGLSVPPQTPREVKAKRRESAMVFMNSGQGGSF</sequence>
<evidence type="ECO:0000259" key="3">
    <source>
        <dbReference type="PROSITE" id="PS50003"/>
    </source>
</evidence>
<feature type="region of interest" description="Disordered" evidence="2">
    <location>
        <begin position="586"/>
        <end position="704"/>
    </location>
</feature>
<reference evidence="5" key="1">
    <citation type="submission" date="2021-12" db="EMBL/GenBank/DDBJ databases">
        <title>Black yeast isolated from Biological Soil Crust.</title>
        <authorList>
            <person name="Kurbessoian T."/>
        </authorList>
    </citation>
    <scope>NUCLEOTIDE SEQUENCE</scope>
    <source>
        <strain evidence="5">CCFEE 5208</strain>
    </source>
</reference>
<comment type="caution">
    <text evidence="5">The sequence shown here is derived from an EMBL/GenBank/DDBJ whole genome shotgun (WGS) entry which is preliminary data.</text>
</comment>
<feature type="compositionally biased region" description="Basic and acidic residues" evidence="2">
    <location>
        <begin position="480"/>
        <end position="513"/>
    </location>
</feature>
<dbReference type="GO" id="GO:0005096">
    <property type="term" value="F:GTPase activator activity"/>
    <property type="evidence" value="ECO:0007669"/>
    <property type="project" value="UniProtKB-KW"/>
</dbReference>
<organism evidence="5 6">
    <name type="scientific">Friedmanniomyces endolithicus</name>
    <dbReference type="NCBI Taxonomy" id="329885"/>
    <lineage>
        <taxon>Eukaryota</taxon>
        <taxon>Fungi</taxon>
        <taxon>Dikarya</taxon>
        <taxon>Ascomycota</taxon>
        <taxon>Pezizomycotina</taxon>
        <taxon>Dothideomycetes</taxon>
        <taxon>Dothideomycetidae</taxon>
        <taxon>Mycosphaerellales</taxon>
        <taxon>Teratosphaeriaceae</taxon>
        <taxon>Friedmanniomyces</taxon>
    </lineage>
</organism>
<evidence type="ECO:0000256" key="2">
    <source>
        <dbReference type="SAM" id="MobiDB-lite"/>
    </source>
</evidence>
<dbReference type="InterPro" id="IPR000198">
    <property type="entry name" value="RhoGAP_dom"/>
</dbReference>
<feature type="region of interest" description="Disordered" evidence="2">
    <location>
        <begin position="1"/>
        <end position="154"/>
    </location>
</feature>
<feature type="compositionally biased region" description="Pro residues" evidence="2">
    <location>
        <begin position="637"/>
        <end position="647"/>
    </location>
</feature>
<dbReference type="CDD" id="cd13277">
    <property type="entry name" value="PH_Bem3"/>
    <property type="match status" value="1"/>
</dbReference>
<dbReference type="SUPFAM" id="SSF48350">
    <property type="entry name" value="GTPase activation domain, GAP"/>
    <property type="match status" value="1"/>
</dbReference>
<dbReference type="EMBL" id="JASUXU010000005">
    <property type="protein sequence ID" value="KAK0325968.1"/>
    <property type="molecule type" value="Genomic_DNA"/>
</dbReference>
<feature type="compositionally biased region" description="Polar residues" evidence="2">
    <location>
        <begin position="344"/>
        <end position="358"/>
    </location>
</feature>
<feature type="compositionally biased region" description="Polar residues" evidence="2">
    <location>
        <begin position="1006"/>
        <end position="1016"/>
    </location>
</feature>